<dbReference type="SUPFAM" id="SSF47113">
    <property type="entry name" value="Histone-fold"/>
    <property type="match status" value="1"/>
</dbReference>
<sequence>MPVMGAARFERFFRMAASLDVDKSDLKRYDEFLDAKIHDLFVVAKATAKANGRDVIEPSDLPVTKGLQERMHEFHKLDEDLDVAPLIEQLLARPALEITISEDTEARLPAIAGGLSVALAQAFKIIDPRVKNPGSAEWDHVFRMFELLL</sequence>
<proteinExistence type="predicted"/>
<dbReference type="OrthoDB" id="14134at2"/>
<keyword evidence="2" id="KW-1185">Reference proteome</keyword>
<gene>
    <name evidence="1" type="ORF">SAMN05421504_11351</name>
</gene>
<dbReference type="STRING" id="589385.SAMN05421504_11351"/>
<dbReference type="AlphaFoldDB" id="A0A1H3S912"/>
<dbReference type="EMBL" id="FNON01000013">
    <property type="protein sequence ID" value="SDZ34536.1"/>
    <property type="molecule type" value="Genomic_DNA"/>
</dbReference>
<evidence type="ECO:0008006" key="3">
    <source>
        <dbReference type="Google" id="ProtNLM"/>
    </source>
</evidence>
<dbReference type="InterPro" id="IPR015207">
    <property type="entry name" value="DUF1931"/>
</dbReference>
<accession>A0A1H3S912</accession>
<dbReference type="Pfam" id="PF09123">
    <property type="entry name" value="DUF1931"/>
    <property type="match status" value="1"/>
</dbReference>
<dbReference type="Proteomes" id="UP000199515">
    <property type="component" value="Unassembled WGS sequence"/>
</dbReference>
<name>A0A1H3S912_9PSEU</name>
<evidence type="ECO:0000313" key="1">
    <source>
        <dbReference type="EMBL" id="SDZ34536.1"/>
    </source>
</evidence>
<organism evidence="1 2">
    <name type="scientific">Amycolatopsis xylanica</name>
    <dbReference type="NCBI Taxonomy" id="589385"/>
    <lineage>
        <taxon>Bacteria</taxon>
        <taxon>Bacillati</taxon>
        <taxon>Actinomycetota</taxon>
        <taxon>Actinomycetes</taxon>
        <taxon>Pseudonocardiales</taxon>
        <taxon>Pseudonocardiaceae</taxon>
        <taxon>Amycolatopsis</taxon>
    </lineage>
</organism>
<protein>
    <recommendedName>
        <fullName evidence="3">DUF1931 family protein</fullName>
    </recommendedName>
</protein>
<dbReference type="RefSeq" id="WP_091298816.1">
    <property type="nucleotide sequence ID" value="NZ_FNON01000013.1"/>
</dbReference>
<dbReference type="InterPro" id="IPR009072">
    <property type="entry name" value="Histone-fold"/>
</dbReference>
<reference evidence="1 2" key="1">
    <citation type="submission" date="2016-10" db="EMBL/GenBank/DDBJ databases">
        <authorList>
            <person name="de Groot N.N."/>
        </authorList>
    </citation>
    <scope>NUCLEOTIDE SEQUENCE [LARGE SCALE GENOMIC DNA]</scope>
    <source>
        <strain evidence="1 2">CPCC 202699</strain>
    </source>
</reference>
<dbReference type="CDD" id="cd22923">
    <property type="entry name" value="HFD_Aq328-like_rpt2"/>
    <property type="match status" value="1"/>
</dbReference>
<dbReference type="GO" id="GO:0046982">
    <property type="term" value="F:protein heterodimerization activity"/>
    <property type="evidence" value="ECO:0007669"/>
    <property type="project" value="InterPro"/>
</dbReference>
<dbReference type="CDD" id="cd22922">
    <property type="entry name" value="HFD_Aq328-like_rpt1"/>
    <property type="match status" value="1"/>
</dbReference>
<dbReference type="Gene3D" id="1.10.20.10">
    <property type="entry name" value="Histone, subunit A"/>
    <property type="match status" value="1"/>
</dbReference>
<evidence type="ECO:0000313" key="2">
    <source>
        <dbReference type="Proteomes" id="UP000199515"/>
    </source>
</evidence>